<dbReference type="EMBL" id="CADCTA010000107">
    <property type="protein sequence ID" value="CAA9265578.1"/>
    <property type="molecule type" value="Genomic_DNA"/>
</dbReference>
<feature type="compositionally biased region" description="Low complexity" evidence="1">
    <location>
        <begin position="17"/>
        <end position="37"/>
    </location>
</feature>
<evidence type="ECO:0000256" key="1">
    <source>
        <dbReference type="SAM" id="MobiDB-lite"/>
    </source>
</evidence>
<dbReference type="AlphaFoldDB" id="A0A6J4J1V7"/>
<feature type="region of interest" description="Disordered" evidence="1">
    <location>
        <begin position="1"/>
        <end position="45"/>
    </location>
</feature>
<proteinExistence type="predicted"/>
<name>A0A6J4J1V7_9BACT</name>
<gene>
    <name evidence="2" type="ORF">AVDCRST_MAG42-3163</name>
</gene>
<organism evidence="2">
    <name type="scientific">uncultured Chthoniobacterales bacterium</name>
    <dbReference type="NCBI Taxonomy" id="1836801"/>
    <lineage>
        <taxon>Bacteria</taxon>
        <taxon>Pseudomonadati</taxon>
        <taxon>Verrucomicrobiota</taxon>
        <taxon>Spartobacteria</taxon>
        <taxon>Chthoniobacterales</taxon>
        <taxon>environmental samples</taxon>
    </lineage>
</organism>
<evidence type="ECO:0000313" key="2">
    <source>
        <dbReference type="EMBL" id="CAA9265578.1"/>
    </source>
</evidence>
<sequence>MKQQQEAKRSATRARSARSSPGAARSPAGTAPGRGATNQTDEDEQ</sequence>
<protein>
    <submittedName>
        <fullName evidence="2">Uncharacterized protein</fullName>
    </submittedName>
</protein>
<accession>A0A6J4J1V7</accession>
<reference evidence="2" key="1">
    <citation type="submission" date="2020-02" db="EMBL/GenBank/DDBJ databases">
        <authorList>
            <person name="Meier V. D."/>
        </authorList>
    </citation>
    <scope>NUCLEOTIDE SEQUENCE</scope>
    <source>
        <strain evidence="2">AVDCRST_MAG42</strain>
    </source>
</reference>